<name>A0AAD7Z6I1_DIPPU</name>
<sequence>MVCVPCIVIPFFLFIWYRFIQPIVLKFWNPWQTIEVKKGNTEEQSKDNDTCPIAGGKSREEENISCSNSLKEDTKSE</sequence>
<dbReference type="PANTHER" id="PTHR13456:SF0">
    <property type="entry name" value="UPF0729 PROTEIN C18ORF32"/>
    <property type="match status" value="1"/>
</dbReference>
<organism evidence="3 4">
    <name type="scientific">Diploptera punctata</name>
    <name type="common">Pacific beetle cockroach</name>
    <dbReference type="NCBI Taxonomy" id="6984"/>
    <lineage>
        <taxon>Eukaryota</taxon>
        <taxon>Metazoa</taxon>
        <taxon>Ecdysozoa</taxon>
        <taxon>Arthropoda</taxon>
        <taxon>Hexapoda</taxon>
        <taxon>Insecta</taxon>
        <taxon>Pterygota</taxon>
        <taxon>Neoptera</taxon>
        <taxon>Polyneoptera</taxon>
        <taxon>Dictyoptera</taxon>
        <taxon>Blattodea</taxon>
        <taxon>Blaberoidea</taxon>
        <taxon>Blaberidae</taxon>
        <taxon>Diplopterinae</taxon>
        <taxon>Diploptera</taxon>
    </lineage>
</organism>
<comment type="similarity">
    <text evidence="1">Belongs to the UPF0729 family.</text>
</comment>
<evidence type="ECO:0000256" key="1">
    <source>
        <dbReference type="ARBA" id="ARBA00007959"/>
    </source>
</evidence>
<evidence type="ECO:0000313" key="4">
    <source>
        <dbReference type="Proteomes" id="UP001233999"/>
    </source>
</evidence>
<dbReference type="AlphaFoldDB" id="A0AAD7Z6I1"/>
<protein>
    <submittedName>
        <fullName evidence="3">Uncharacterized protein</fullName>
    </submittedName>
</protein>
<reference evidence="3" key="1">
    <citation type="journal article" date="2023" name="IScience">
        <title>Live-bearing cockroach genome reveals convergent evolutionary mechanisms linked to viviparity in insects and beyond.</title>
        <authorList>
            <person name="Fouks B."/>
            <person name="Harrison M.C."/>
            <person name="Mikhailova A.A."/>
            <person name="Marchal E."/>
            <person name="English S."/>
            <person name="Carruthers M."/>
            <person name="Jennings E.C."/>
            <person name="Chiamaka E.L."/>
            <person name="Frigard R.A."/>
            <person name="Pippel M."/>
            <person name="Attardo G.M."/>
            <person name="Benoit J.B."/>
            <person name="Bornberg-Bauer E."/>
            <person name="Tobe S.S."/>
        </authorList>
    </citation>
    <scope>NUCLEOTIDE SEQUENCE</scope>
    <source>
        <strain evidence="3">Stay&amp;Tobe</strain>
    </source>
</reference>
<accession>A0AAD7Z6I1</accession>
<feature type="non-terminal residue" evidence="3">
    <location>
        <position position="1"/>
    </location>
</feature>
<dbReference type="PANTHER" id="PTHR13456">
    <property type="entry name" value="UPF0729 PROTEIN C18ORF32"/>
    <property type="match status" value="1"/>
</dbReference>
<gene>
    <name evidence="3" type="ORF">L9F63_008305</name>
</gene>
<keyword evidence="4" id="KW-1185">Reference proteome</keyword>
<evidence type="ECO:0000313" key="3">
    <source>
        <dbReference type="EMBL" id="KAJ9574532.1"/>
    </source>
</evidence>
<comment type="caution">
    <text evidence="3">The sequence shown here is derived from an EMBL/GenBank/DDBJ whole genome shotgun (WGS) entry which is preliminary data.</text>
</comment>
<dbReference type="EMBL" id="JASPKZ010010280">
    <property type="protein sequence ID" value="KAJ9574532.1"/>
    <property type="molecule type" value="Genomic_DNA"/>
</dbReference>
<proteinExistence type="inferred from homology"/>
<feature type="region of interest" description="Disordered" evidence="2">
    <location>
        <begin position="39"/>
        <end position="77"/>
    </location>
</feature>
<dbReference type="Pfam" id="PF14975">
    <property type="entry name" value="DUF4512"/>
    <property type="match status" value="1"/>
</dbReference>
<dbReference type="Proteomes" id="UP001233999">
    <property type="component" value="Unassembled WGS sequence"/>
</dbReference>
<reference evidence="3" key="2">
    <citation type="submission" date="2023-05" db="EMBL/GenBank/DDBJ databases">
        <authorList>
            <person name="Fouks B."/>
        </authorList>
    </citation>
    <scope>NUCLEOTIDE SEQUENCE</scope>
    <source>
        <strain evidence="3">Stay&amp;Tobe</strain>
        <tissue evidence="3">Testes</tissue>
    </source>
</reference>
<dbReference type="InterPro" id="IPR026776">
    <property type="entry name" value="UPF0729_C18orf32-like"/>
</dbReference>
<evidence type="ECO:0000256" key="2">
    <source>
        <dbReference type="SAM" id="MobiDB-lite"/>
    </source>
</evidence>
<feature type="compositionally biased region" description="Basic and acidic residues" evidence="2">
    <location>
        <begin position="39"/>
        <end position="49"/>
    </location>
</feature>